<evidence type="ECO:0000313" key="9">
    <source>
        <dbReference type="Proteomes" id="UP000471082"/>
    </source>
</evidence>
<keyword evidence="3" id="KW-0648">Protein biosynthesis</keyword>
<dbReference type="Pfam" id="PF02403">
    <property type="entry name" value="Seryl_tRNA_N"/>
    <property type="match status" value="1"/>
</dbReference>
<feature type="non-terminal residue" evidence="8">
    <location>
        <position position="99"/>
    </location>
</feature>
<dbReference type="SUPFAM" id="SSF46589">
    <property type="entry name" value="tRNA-binding arm"/>
    <property type="match status" value="1"/>
</dbReference>
<evidence type="ECO:0000259" key="7">
    <source>
        <dbReference type="Pfam" id="PF02403"/>
    </source>
</evidence>
<comment type="similarity">
    <text evidence="1">Belongs to the class-II aminoacyl-tRNA synthetase family. Type-1 seryl-tRNA synthetase subfamily.</text>
</comment>
<comment type="catalytic activity">
    <reaction evidence="5">
        <text>tRNA(Ser) + L-serine + ATP = L-seryl-tRNA(Ser) + AMP + diphosphate + H(+)</text>
        <dbReference type="Rhea" id="RHEA:12292"/>
        <dbReference type="Rhea" id="RHEA-COMP:9669"/>
        <dbReference type="Rhea" id="RHEA-COMP:9703"/>
        <dbReference type="ChEBI" id="CHEBI:15378"/>
        <dbReference type="ChEBI" id="CHEBI:30616"/>
        <dbReference type="ChEBI" id="CHEBI:33019"/>
        <dbReference type="ChEBI" id="CHEBI:33384"/>
        <dbReference type="ChEBI" id="CHEBI:78442"/>
        <dbReference type="ChEBI" id="CHEBI:78533"/>
        <dbReference type="ChEBI" id="CHEBI:456215"/>
        <dbReference type="EC" id="6.1.1.11"/>
    </reaction>
</comment>
<feature type="domain" description="Serine-tRNA synthetase type1 N-terminal" evidence="7">
    <location>
        <begin position="1"/>
        <end position="98"/>
    </location>
</feature>
<evidence type="ECO:0000256" key="3">
    <source>
        <dbReference type="ARBA" id="ARBA00022917"/>
    </source>
</evidence>
<dbReference type="Proteomes" id="UP000471082">
    <property type="component" value="Unassembled WGS sequence"/>
</dbReference>
<evidence type="ECO:0000256" key="2">
    <source>
        <dbReference type="ARBA" id="ARBA00022490"/>
    </source>
</evidence>
<proteinExistence type="inferred from homology"/>
<keyword evidence="2" id="KW-0963">Cytoplasm</keyword>
<evidence type="ECO:0000256" key="4">
    <source>
        <dbReference type="ARBA" id="ARBA00047929"/>
    </source>
</evidence>
<evidence type="ECO:0000313" key="8">
    <source>
        <dbReference type="EMBL" id="NEL80807.1"/>
    </source>
</evidence>
<dbReference type="InterPro" id="IPR015866">
    <property type="entry name" value="Ser-tRNA-synth_1_N"/>
</dbReference>
<comment type="caution">
    <text evidence="8">The sequence shown here is derived from an EMBL/GenBank/DDBJ whole genome shotgun (WGS) entry which is preliminary data.</text>
</comment>
<keyword evidence="8" id="KW-0436">Ligase</keyword>
<dbReference type="GO" id="GO:0004828">
    <property type="term" value="F:serine-tRNA ligase activity"/>
    <property type="evidence" value="ECO:0007669"/>
    <property type="project" value="UniProtKB-EC"/>
</dbReference>
<accession>A0A7X5N3U2</accession>
<sequence>MLDPALLRQHPADLAERLRSTRSFSLDTAELESLESERKRIQVRTQELQSQRNSKSKAIGQAKAKGEDVTALMAEVAGFGDELKASEDALEAIRAKLET</sequence>
<comment type="catalytic activity">
    <reaction evidence="4">
        <text>tRNA(Sec) + L-serine + ATP = L-seryl-tRNA(Sec) + AMP + diphosphate + H(+)</text>
        <dbReference type="Rhea" id="RHEA:42580"/>
        <dbReference type="Rhea" id="RHEA-COMP:9742"/>
        <dbReference type="Rhea" id="RHEA-COMP:10128"/>
        <dbReference type="ChEBI" id="CHEBI:15378"/>
        <dbReference type="ChEBI" id="CHEBI:30616"/>
        <dbReference type="ChEBI" id="CHEBI:33019"/>
        <dbReference type="ChEBI" id="CHEBI:33384"/>
        <dbReference type="ChEBI" id="CHEBI:78442"/>
        <dbReference type="ChEBI" id="CHEBI:78533"/>
        <dbReference type="ChEBI" id="CHEBI:456215"/>
        <dbReference type="EC" id="6.1.1.11"/>
    </reaction>
</comment>
<gene>
    <name evidence="8" type="ORF">G3W61_31660</name>
</gene>
<dbReference type="InterPro" id="IPR042103">
    <property type="entry name" value="SerRS_1_N_sf"/>
</dbReference>
<dbReference type="GO" id="GO:0000166">
    <property type="term" value="F:nucleotide binding"/>
    <property type="evidence" value="ECO:0007669"/>
    <property type="project" value="InterPro"/>
</dbReference>
<dbReference type="PANTHER" id="PTHR43697:SF1">
    <property type="entry name" value="SERINE--TRNA LIGASE"/>
    <property type="match status" value="1"/>
</dbReference>
<evidence type="ECO:0000256" key="5">
    <source>
        <dbReference type="ARBA" id="ARBA00048823"/>
    </source>
</evidence>
<feature type="region of interest" description="Disordered" evidence="6">
    <location>
        <begin position="44"/>
        <end position="64"/>
    </location>
</feature>
<evidence type="ECO:0000256" key="1">
    <source>
        <dbReference type="ARBA" id="ARBA00010728"/>
    </source>
</evidence>
<evidence type="ECO:0000256" key="6">
    <source>
        <dbReference type="SAM" id="MobiDB-lite"/>
    </source>
</evidence>
<dbReference type="GO" id="GO:0006412">
    <property type="term" value="P:translation"/>
    <property type="evidence" value="ECO:0007669"/>
    <property type="project" value="UniProtKB-KW"/>
</dbReference>
<dbReference type="InterPro" id="IPR010978">
    <property type="entry name" value="tRNA-bd_arm"/>
</dbReference>
<dbReference type="Gene3D" id="1.10.287.40">
    <property type="entry name" value="Serine-tRNA synthetase, tRNA binding domain"/>
    <property type="match status" value="1"/>
</dbReference>
<protein>
    <submittedName>
        <fullName evidence="8">Serine--tRNA ligase</fullName>
    </submittedName>
</protein>
<feature type="compositionally biased region" description="Polar residues" evidence="6">
    <location>
        <begin position="44"/>
        <end position="53"/>
    </location>
</feature>
<organism evidence="8 9">
    <name type="scientific">Xanthomonas perforans</name>
    <dbReference type="NCBI Taxonomy" id="442694"/>
    <lineage>
        <taxon>Bacteria</taxon>
        <taxon>Pseudomonadati</taxon>
        <taxon>Pseudomonadota</taxon>
        <taxon>Gammaproteobacteria</taxon>
        <taxon>Lysobacterales</taxon>
        <taxon>Lysobacteraceae</taxon>
        <taxon>Xanthomonas</taxon>
    </lineage>
</organism>
<dbReference type="EMBL" id="JAAGYU010001940">
    <property type="protein sequence ID" value="NEL80807.1"/>
    <property type="molecule type" value="Genomic_DNA"/>
</dbReference>
<reference evidence="8 9" key="1">
    <citation type="submission" date="2019-11" db="EMBL/GenBank/DDBJ databases">
        <title>Genome-resolved metagenomics to study the prevalence of co-infection and intraspecific heterogeneity among plant pathogen metapopulations.</title>
        <authorList>
            <person name="Newberry E."/>
            <person name="Bhandari R."/>
            <person name="Kemble J."/>
            <person name="Sikora E."/>
            <person name="Potnis N."/>
        </authorList>
    </citation>
    <scope>NUCLEOTIDE SEQUENCE [LARGE SCALE GENOMIC DNA]</scope>
    <source>
        <strain evidence="8">Xp_Tom_Tuscaloosa_18b</strain>
    </source>
</reference>
<dbReference type="PANTHER" id="PTHR43697">
    <property type="entry name" value="SERYL-TRNA SYNTHETASE"/>
    <property type="match status" value="1"/>
</dbReference>
<name>A0A7X5N3U2_XANPE</name>
<dbReference type="AlphaFoldDB" id="A0A7X5N3U2"/>